<evidence type="ECO:0000313" key="1">
    <source>
        <dbReference type="EMBL" id="MED6154626.1"/>
    </source>
</evidence>
<keyword evidence="2" id="KW-1185">Reference proteome</keyword>
<sequence length="64" mass="7601">MQENVAVRKLELEELVRMFQHEAETHAQVRKTVPHKDVPQTAEVRRAQSGSNNNRSMFSRFFRF</sequence>
<name>A0ABU6U0L5_9FABA</name>
<proteinExistence type="predicted"/>
<dbReference type="PANTHER" id="PTHR46950:SF4">
    <property type="entry name" value="MAGNESIUM TRANSPORTER CORA FAMILY PROTEIN"/>
    <property type="match status" value="1"/>
</dbReference>
<dbReference type="PANTHER" id="PTHR46950">
    <property type="entry name" value="MAGNESIUM TRANSPORTER CORA-LIKE FAMILY PROTEIN"/>
    <property type="match status" value="1"/>
</dbReference>
<evidence type="ECO:0000313" key="2">
    <source>
        <dbReference type="Proteomes" id="UP001341840"/>
    </source>
</evidence>
<reference evidence="1 2" key="1">
    <citation type="journal article" date="2023" name="Plants (Basel)">
        <title>Bridging the Gap: Combining Genomics and Transcriptomics Approaches to Understand Stylosanthes scabra, an Orphan Legume from the Brazilian Caatinga.</title>
        <authorList>
            <person name="Ferreira-Neto J.R.C."/>
            <person name="da Silva M.D."/>
            <person name="Binneck E."/>
            <person name="de Melo N.F."/>
            <person name="da Silva R.H."/>
            <person name="de Melo A.L.T.M."/>
            <person name="Pandolfi V."/>
            <person name="Bustamante F.O."/>
            <person name="Brasileiro-Vidal A.C."/>
            <person name="Benko-Iseppon A.M."/>
        </authorList>
    </citation>
    <scope>NUCLEOTIDE SEQUENCE [LARGE SCALE GENOMIC DNA]</scope>
    <source>
        <tissue evidence="1">Leaves</tissue>
    </source>
</reference>
<gene>
    <name evidence="1" type="ORF">PIB30_114385</name>
</gene>
<comment type="caution">
    <text evidence="1">The sequence shown here is derived from an EMBL/GenBank/DDBJ whole genome shotgun (WGS) entry which is preliminary data.</text>
</comment>
<dbReference type="EMBL" id="JASCZI010101020">
    <property type="protein sequence ID" value="MED6154626.1"/>
    <property type="molecule type" value="Genomic_DNA"/>
</dbReference>
<organism evidence="1 2">
    <name type="scientific">Stylosanthes scabra</name>
    <dbReference type="NCBI Taxonomy" id="79078"/>
    <lineage>
        <taxon>Eukaryota</taxon>
        <taxon>Viridiplantae</taxon>
        <taxon>Streptophyta</taxon>
        <taxon>Embryophyta</taxon>
        <taxon>Tracheophyta</taxon>
        <taxon>Spermatophyta</taxon>
        <taxon>Magnoliopsida</taxon>
        <taxon>eudicotyledons</taxon>
        <taxon>Gunneridae</taxon>
        <taxon>Pentapetalae</taxon>
        <taxon>rosids</taxon>
        <taxon>fabids</taxon>
        <taxon>Fabales</taxon>
        <taxon>Fabaceae</taxon>
        <taxon>Papilionoideae</taxon>
        <taxon>50 kb inversion clade</taxon>
        <taxon>dalbergioids sensu lato</taxon>
        <taxon>Dalbergieae</taxon>
        <taxon>Pterocarpus clade</taxon>
        <taxon>Stylosanthes</taxon>
    </lineage>
</organism>
<protein>
    <submittedName>
        <fullName evidence="1">Uncharacterized protein</fullName>
    </submittedName>
</protein>
<dbReference type="Proteomes" id="UP001341840">
    <property type="component" value="Unassembled WGS sequence"/>
</dbReference>
<accession>A0ABU6U0L5</accession>